<proteinExistence type="predicted"/>
<feature type="domain" description="AB hydrolase-1" evidence="1">
    <location>
        <begin position="36"/>
        <end position="144"/>
    </location>
</feature>
<dbReference type="KEGG" id="geh:HYN69_18280"/>
<dbReference type="OrthoDB" id="9815441at2"/>
<dbReference type="Pfam" id="PF00561">
    <property type="entry name" value="Abhydrolase_1"/>
    <property type="match status" value="1"/>
</dbReference>
<protein>
    <recommendedName>
        <fullName evidence="1">AB hydrolase-1 domain-containing protein</fullName>
    </recommendedName>
</protein>
<sequence length="290" mass="31746">MSSLRPDRIERLKILNGEIVLDVAVRIWSVAKPRGTLFCLHGFAGTGQDFAFLGRMLRKAQIETIAIDMPGRGASTFLGDPSRYSLRLSQTALNEAIKLARGPVILAGTSWGGVIAANIALNARQGIFGLILVDTPMVSSEDTDHPHEDFIRDEALRQFSTAQSARIYYAATRNLQHVAKDDLDELLTAALMPIDGGFRMRFDPALMSTIGRRSPFNLAASLQQAPFPILSVLGQYSHLVTSAKEVIARDAVPAMKRLYCDFEAHPPSLSRPEHLEAICAFVTGCLEQIA</sequence>
<name>A0A2S0URW2_9RHOB</name>
<gene>
    <name evidence="2" type="ORF">HYN69_18280</name>
</gene>
<dbReference type="RefSeq" id="WP_108437363.1">
    <property type="nucleotide sequence ID" value="NZ_CP028919.1"/>
</dbReference>
<keyword evidence="3" id="KW-1185">Reference proteome</keyword>
<dbReference type="SUPFAM" id="SSF53474">
    <property type="entry name" value="alpha/beta-Hydrolases"/>
    <property type="match status" value="1"/>
</dbReference>
<keyword evidence="2" id="KW-0614">Plasmid</keyword>
<dbReference type="InterPro" id="IPR050266">
    <property type="entry name" value="AB_hydrolase_sf"/>
</dbReference>
<geneLocation type="plasmid" evidence="2">
    <name>unnamed1</name>
</geneLocation>
<dbReference type="EMBL" id="CP028919">
    <property type="protein sequence ID" value="AWB50556.1"/>
    <property type="molecule type" value="Genomic_DNA"/>
</dbReference>
<dbReference type="InterPro" id="IPR000073">
    <property type="entry name" value="AB_hydrolase_1"/>
</dbReference>
<dbReference type="PANTHER" id="PTHR43798:SF33">
    <property type="entry name" value="HYDROLASE, PUTATIVE (AFU_ORTHOLOGUE AFUA_2G14860)-RELATED"/>
    <property type="match status" value="1"/>
</dbReference>
<evidence type="ECO:0000313" key="3">
    <source>
        <dbReference type="Proteomes" id="UP000244496"/>
    </source>
</evidence>
<dbReference type="PANTHER" id="PTHR43798">
    <property type="entry name" value="MONOACYLGLYCEROL LIPASE"/>
    <property type="match status" value="1"/>
</dbReference>
<evidence type="ECO:0000313" key="2">
    <source>
        <dbReference type="EMBL" id="AWB50556.1"/>
    </source>
</evidence>
<dbReference type="InterPro" id="IPR029058">
    <property type="entry name" value="AB_hydrolase_fold"/>
</dbReference>
<evidence type="ECO:0000259" key="1">
    <source>
        <dbReference type="Pfam" id="PF00561"/>
    </source>
</evidence>
<dbReference type="AlphaFoldDB" id="A0A2S0URW2"/>
<accession>A0A2S0URW2</accession>
<reference evidence="2 3" key="1">
    <citation type="submission" date="2018-04" db="EMBL/GenBank/DDBJ databases">
        <title>Genome sequencing of Gemmobacter.</title>
        <authorList>
            <person name="Yi H."/>
            <person name="Baek M.-G."/>
        </authorList>
    </citation>
    <scope>NUCLEOTIDE SEQUENCE [LARGE SCALE GENOMIC DNA]</scope>
    <source>
        <strain evidence="2 3">HYN0069</strain>
        <plasmid evidence="3">Plasmid unnamed1</plasmid>
    </source>
</reference>
<dbReference type="Gene3D" id="3.40.50.1820">
    <property type="entry name" value="alpha/beta hydrolase"/>
    <property type="match status" value="1"/>
</dbReference>
<dbReference type="Proteomes" id="UP000244496">
    <property type="component" value="Plasmid unnamed1"/>
</dbReference>
<organism evidence="2 3">
    <name type="scientific">Paragemmobacter aquarius</name>
    <dbReference type="NCBI Taxonomy" id="2169400"/>
    <lineage>
        <taxon>Bacteria</taxon>
        <taxon>Pseudomonadati</taxon>
        <taxon>Pseudomonadota</taxon>
        <taxon>Alphaproteobacteria</taxon>
        <taxon>Rhodobacterales</taxon>
        <taxon>Paracoccaceae</taxon>
        <taxon>Paragemmobacter</taxon>
    </lineage>
</organism>
<dbReference type="GO" id="GO:0016020">
    <property type="term" value="C:membrane"/>
    <property type="evidence" value="ECO:0007669"/>
    <property type="project" value="TreeGrafter"/>
</dbReference>